<dbReference type="EMBL" id="MHLN01000011">
    <property type="protein sequence ID" value="OGZ12041.1"/>
    <property type="molecule type" value="Genomic_DNA"/>
</dbReference>
<comment type="caution">
    <text evidence="1">The sequence shown here is derived from an EMBL/GenBank/DDBJ whole genome shotgun (WGS) entry which is preliminary data.</text>
</comment>
<gene>
    <name evidence="1" type="ORF">A3D67_01580</name>
</gene>
<dbReference type="Proteomes" id="UP000178099">
    <property type="component" value="Unassembled WGS sequence"/>
</dbReference>
<reference evidence="1 2" key="1">
    <citation type="journal article" date="2016" name="Nat. Commun.">
        <title>Thousands of microbial genomes shed light on interconnected biogeochemical processes in an aquifer system.</title>
        <authorList>
            <person name="Anantharaman K."/>
            <person name="Brown C.T."/>
            <person name="Hug L.A."/>
            <person name="Sharon I."/>
            <person name="Castelle C.J."/>
            <person name="Probst A.J."/>
            <person name="Thomas B.C."/>
            <person name="Singh A."/>
            <person name="Wilkins M.J."/>
            <person name="Karaoz U."/>
            <person name="Brodie E.L."/>
            <person name="Williams K.H."/>
            <person name="Hubbard S.S."/>
            <person name="Banfield J.F."/>
        </authorList>
    </citation>
    <scope>NUCLEOTIDE SEQUENCE [LARGE SCALE GENOMIC DNA]</scope>
</reference>
<sequence>MGKTHVHYCACPAKALAAAGYLIQRKPLVRAILTNLRLRIKLWRTKQNRRRMTMSQTLITSRDPKGLHATRLFEVAYNNSKLNGARAQRLNECGGELQDGIAKLIAKLSVSGQFADEEVRSSYAYPEGYVANPTLEENLADLEKELATLRACFPELATADYNRAFVERICRGEIKLPEGAERWTLIPKWETLVADLPAGRQAYGEAVEKVLAMIASKRKFYNYRDGQLGANHLRQHGKSVEGFGKLGDEQKANGQPCDILVVPAQFGLRHKGRSVRLVREVFTESEFGLGAFAIGIMVLTHPERLVQWEQLHVDCAGDEFSSDAEGDFSFSRAPLFVFYDGKVKFYARWYDRARENCGSASAFVTQQPACR</sequence>
<accession>A0A1G2DGG4</accession>
<evidence type="ECO:0000313" key="1">
    <source>
        <dbReference type="EMBL" id="OGZ12041.1"/>
    </source>
</evidence>
<proteinExistence type="predicted"/>
<name>A0A1G2DGG4_9BACT</name>
<dbReference type="AlphaFoldDB" id="A0A1G2DGG4"/>
<protein>
    <submittedName>
        <fullName evidence="1">Uncharacterized protein</fullName>
    </submittedName>
</protein>
<evidence type="ECO:0000313" key="2">
    <source>
        <dbReference type="Proteomes" id="UP000178099"/>
    </source>
</evidence>
<organism evidence="1 2">
    <name type="scientific">Candidatus Lloydbacteria bacterium RIFCSPHIGHO2_02_FULL_51_22</name>
    <dbReference type="NCBI Taxonomy" id="1798663"/>
    <lineage>
        <taxon>Bacteria</taxon>
        <taxon>Candidatus Lloydiibacteriota</taxon>
    </lineage>
</organism>